<keyword evidence="2" id="KW-1185">Reference proteome</keyword>
<reference evidence="1 2" key="1">
    <citation type="journal article" date="2019" name="Sci. Rep.">
        <title>Orb-weaving spider Araneus ventricosus genome elucidates the spidroin gene catalogue.</title>
        <authorList>
            <person name="Kono N."/>
            <person name="Nakamura H."/>
            <person name="Ohtoshi R."/>
            <person name="Moran D.A.P."/>
            <person name="Shinohara A."/>
            <person name="Yoshida Y."/>
            <person name="Fujiwara M."/>
            <person name="Mori M."/>
            <person name="Tomita M."/>
            <person name="Arakawa K."/>
        </authorList>
    </citation>
    <scope>NUCLEOTIDE SEQUENCE [LARGE SCALE GENOMIC DNA]</scope>
</reference>
<dbReference type="Proteomes" id="UP000499080">
    <property type="component" value="Unassembled WGS sequence"/>
</dbReference>
<dbReference type="AlphaFoldDB" id="A0A4Y2G0T9"/>
<accession>A0A4Y2G0T9</accession>
<dbReference type="OrthoDB" id="6710353at2759"/>
<name>A0A4Y2G0T9_ARAVE</name>
<evidence type="ECO:0000313" key="2">
    <source>
        <dbReference type="Proteomes" id="UP000499080"/>
    </source>
</evidence>
<protein>
    <submittedName>
        <fullName evidence="1">Uncharacterized protein</fullName>
    </submittedName>
</protein>
<comment type="caution">
    <text evidence="1">The sequence shown here is derived from an EMBL/GenBank/DDBJ whole genome shotgun (WGS) entry which is preliminary data.</text>
</comment>
<evidence type="ECO:0000313" key="1">
    <source>
        <dbReference type="EMBL" id="GBM46248.1"/>
    </source>
</evidence>
<sequence length="151" mass="16650">MFFLVAAFLAKLAKIKILHWHFLEAEHGMRAPDGVGGCLKRTAGGIVAGGIDMPNIDVLIDQLKINCKGVNIFHVASAEIDGCDKIEVTLPSFTVILKAHEISWTKEENLIQVRRLTCTVCLADQQCHHYTIGQILIKAKDSVIQILLMST</sequence>
<gene>
    <name evidence="1" type="ORF">AVEN_224814_1</name>
</gene>
<proteinExistence type="predicted"/>
<organism evidence="1 2">
    <name type="scientific">Araneus ventricosus</name>
    <name type="common">Orbweaver spider</name>
    <name type="synonym">Epeira ventricosa</name>
    <dbReference type="NCBI Taxonomy" id="182803"/>
    <lineage>
        <taxon>Eukaryota</taxon>
        <taxon>Metazoa</taxon>
        <taxon>Ecdysozoa</taxon>
        <taxon>Arthropoda</taxon>
        <taxon>Chelicerata</taxon>
        <taxon>Arachnida</taxon>
        <taxon>Araneae</taxon>
        <taxon>Araneomorphae</taxon>
        <taxon>Entelegynae</taxon>
        <taxon>Araneoidea</taxon>
        <taxon>Araneidae</taxon>
        <taxon>Araneus</taxon>
    </lineage>
</organism>
<dbReference type="EMBL" id="BGPR01001128">
    <property type="protein sequence ID" value="GBM46248.1"/>
    <property type="molecule type" value="Genomic_DNA"/>
</dbReference>